<keyword evidence="1" id="KW-0812">Transmembrane</keyword>
<evidence type="ECO:0000256" key="1">
    <source>
        <dbReference type="SAM" id="Phobius"/>
    </source>
</evidence>
<dbReference type="Proteomes" id="UP000193240">
    <property type="component" value="Unassembled WGS sequence"/>
</dbReference>
<organism evidence="3 4">
    <name type="scientific">Epicoccum nigrum</name>
    <name type="common">Soil fungus</name>
    <name type="synonym">Epicoccum purpurascens</name>
    <dbReference type="NCBI Taxonomy" id="105696"/>
    <lineage>
        <taxon>Eukaryota</taxon>
        <taxon>Fungi</taxon>
        <taxon>Dikarya</taxon>
        <taxon>Ascomycota</taxon>
        <taxon>Pezizomycotina</taxon>
        <taxon>Dothideomycetes</taxon>
        <taxon>Pleosporomycetidae</taxon>
        <taxon>Pleosporales</taxon>
        <taxon>Pleosporineae</taxon>
        <taxon>Didymellaceae</taxon>
        <taxon>Epicoccum</taxon>
    </lineage>
</organism>
<dbReference type="InParanoid" id="A0A1Y2M1K1"/>
<evidence type="ECO:0000313" key="4">
    <source>
        <dbReference type="Proteomes" id="UP000193240"/>
    </source>
</evidence>
<proteinExistence type="predicted"/>
<feature type="signal peptide" evidence="2">
    <location>
        <begin position="1"/>
        <end position="17"/>
    </location>
</feature>
<feature type="chain" id="PRO_5012530988" evidence="2">
    <location>
        <begin position="18"/>
        <end position="270"/>
    </location>
</feature>
<sequence>MRFSTTAVLALPALALAEQQIPLLEKVKGFFNQATASVASVIPSAPSVPSAPVAAAAAKAAAVVQHNITLENWKETLTVDPTVSAPATQEWLIFVTGGNSTCYGFCEPSEKAWNASVPIIAAKPSSPKLGFIDCERENILCNSWSVGPPSLIQFRIPKPLADQSAPVPEVRFKQLNRTSTTTETFKELVIDNKIDDILPYEGVFHPFNGALQQYGLAIPYAYVTWAFAKMPSWLPMILISFFSRTFMSKRMNPGAAQQGTAAAAPPAAAR</sequence>
<keyword evidence="2" id="KW-0732">Signal</keyword>
<dbReference type="EMBL" id="KZ107842">
    <property type="protein sequence ID" value="OSS50014.1"/>
    <property type="molecule type" value="Genomic_DNA"/>
</dbReference>
<dbReference type="AlphaFoldDB" id="A0A1Y2M1K1"/>
<accession>A0A1Y2M1K1</accession>
<evidence type="ECO:0000256" key="2">
    <source>
        <dbReference type="SAM" id="SignalP"/>
    </source>
</evidence>
<keyword evidence="4" id="KW-1185">Reference proteome</keyword>
<keyword evidence="1" id="KW-0472">Membrane</keyword>
<dbReference type="STRING" id="105696.A0A1Y2M1K1"/>
<name>A0A1Y2M1K1_EPING</name>
<evidence type="ECO:0000313" key="3">
    <source>
        <dbReference type="EMBL" id="OSS50014.1"/>
    </source>
</evidence>
<gene>
    <name evidence="3" type="ORF">B5807_05224</name>
</gene>
<protein>
    <submittedName>
        <fullName evidence="3">Uncharacterized protein</fullName>
    </submittedName>
</protein>
<feature type="transmembrane region" description="Helical" evidence="1">
    <location>
        <begin position="220"/>
        <end position="242"/>
    </location>
</feature>
<dbReference type="OMA" id="TPEEWWV"/>
<reference evidence="3 4" key="1">
    <citation type="journal article" date="2017" name="Genome Announc.">
        <title>Genome sequence of the saprophytic ascomycete Epicoccum nigrum ICMP 19927 strain isolated from New Zealand.</title>
        <authorList>
            <person name="Fokin M."/>
            <person name="Fleetwood D."/>
            <person name="Weir B.S."/>
            <person name="Villas-Boas S.G."/>
        </authorList>
    </citation>
    <scope>NUCLEOTIDE SEQUENCE [LARGE SCALE GENOMIC DNA]</scope>
    <source>
        <strain evidence="3 4">ICMP 19927</strain>
    </source>
</reference>
<keyword evidence="1" id="KW-1133">Transmembrane helix</keyword>